<keyword evidence="1" id="KW-0479">Metal-binding</keyword>
<dbReference type="Pfam" id="PF01753">
    <property type="entry name" value="zf-MYND"/>
    <property type="match status" value="1"/>
</dbReference>
<keyword evidence="2 4" id="KW-0863">Zinc-finger</keyword>
<evidence type="ECO:0000256" key="2">
    <source>
        <dbReference type="ARBA" id="ARBA00022771"/>
    </source>
</evidence>
<evidence type="ECO:0000256" key="4">
    <source>
        <dbReference type="PROSITE-ProRule" id="PRU00134"/>
    </source>
</evidence>
<evidence type="ECO:0000259" key="5">
    <source>
        <dbReference type="PROSITE" id="PS50865"/>
    </source>
</evidence>
<gene>
    <name evidence="6" type="ORF">PTSG_03589</name>
</gene>
<accession>F2U613</accession>
<evidence type="ECO:0000256" key="3">
    <source>
        <dbReference type="ARBA" id="ARBA00022833"/>
    </source>
</evidence>
<dbReference type="PROSITE" id="PS01360">
    <property type="entry name" value="ZF_MYND_1"/>
    <property type="match status" value="1"/>
</dbReference>
<reference evidence="6" key="1">
    <citation type="submission" date="2009-08" db="EMBL/GenBank/DDBJ databases">
        <title>Annotation of Salpingoeca rosetta.</title>
        <authorList>
            <consortium name="The Broad Institute Genome Sequencing Platform"/>
            <person name="Russ C."/>
            <person name="Cuomo C."/>
            <person name="Burger G."/>
            <person name="Gray M.W."/>
            <person name="Holland P.W.H."/>
            <person name="King N."/>
            <person name="Lang F.B.F."/>
            <person name="Roger A.J."/>
            <person name="Ruiz-Trillo I."/>
            <person name="Young S.K."/>
            <person name="Zeng Q."/>
            <person name="Gargeya S."/>
            <person name="Alvarado L."/>
            <person name="Berlin A."/>
            <person name="Chapman S.B."/>
            <person name="Chen Z."/>
            <person name="Freedman E."/>
            <person name="Gellesch M."/>
            <person name="Goldberg J."/>
            <person name="Griggs A."/>
            <person name="Gujja S."/>
            <person name="Heilman E."/>
            <person name="Heiman D."/>
            <person name="Howarth C."/>
            <person name="Mehta T."/>
            <person name="Neiman D."/>
            <person name="Pearson M."/>
            <person name="Roberts A."/>
            <person name="Saif S."/>
            <person name="Shea T."/>
            <person name="Shenoy N."/>
            <person name="Sisk P."/>
            <person name="Stolte C."/>
            <person name="Sykes S."/>
            <person name="White J."/>
            <person name="Yandava C."/>
            <person name="Haas B."/>
            <person name="Nusbaum C."/>
            <person name="Birren B."/>
        </authorList>
    </citation>
    <scope>NUCLEOTIDE SEQUENCE [LARGE SCALE GENOMIC DNA]</scope>
    <source>
        <strain evidence="6">ATCC 50818</strain>
    </source>
</reference>
<keyword evidence="3" id="KW-0862">Zinc</keyword>
<dbReference type="OMA" id="ARCMSIC"/>
<sequence>MKLLSQVHVCGGCSGRARSLARCLFDGRVGVWGAAFICSFHLAHHRHRAPDQGFQARPPSTANMNAESTVAPQLSVMLQDSTRCGNPSCKARRPKHKCARCMSICYCSKDCQLSHYPNHKAMCKAIAQQFCVVSPPNTIGYDPKDPEEQAIVQSLQEQAHEETPDGERFFPLIFPHKEMSRCVDAQGEYVGVPVDAETLKDSLTTGGLHPGTLYSLPLFCGVARLAVKSGPQSVPYTPQTATIDAKSTKIGLADLIAWRRSSMRKKNGASVTDMARKATPMDNANLVLELLCLLDKTVFPTLQLLRALRVKGALIVQAEQHELSWQFVHEQDLQDFGREVKHCLDSYDLNSAVVTLTSGECVDPTRQATVLMLTPLHVSQAFHEQQVDPSIVTAVGARRHRLTQSPLLYRLIKRQKEKLSPGSLVDESEA</sequence>
<feature type="domain" description="MYND-type" evidence="5">
    <location>
        <begin position="81"/>
        <end position="123"/>
    </location>
</feature>
<dbReference type="EMBL" id="GL832962">
    <property type="protein sequence ID" value="EGD82954.1"/>
    <property type="molecule type" value="Genomic_DNA"/>
</dbReference>
<dbReference type="GeneID" id="16075900"/>
<keyword evidence="7" id="KW-1185">Reference proteome</keyword>
<dbReference type="InParanoid" id="F2U613"/>
<evidence type="ECO:0000256" key="1">
    <source>
        <dbReference type="ARBA" id="ARBA00022723"/>
    </source>
</evidence>
<organism evidence="7">
    <name type="scientific">Salpingoeca rosetta (strain ATCC 50818 / BSB-021)</name>
    <dbReference type="NCBI Taxonomy" id="946362"/>
    <lineage>
        <taxon>Eukaryota</taxon>
        <taxon>Choanoflagellata</taxon>
        <taxon>Craspedida</taxon>
        <taxon>Salpingoecidae</taxon>
        <taxon>Salpingoeca</taxon>
    </lineage>
</organism>
<dbReference type="Gene3D" id="6.10.140.2220">
    <property type="match status" value="1"/>
</dbReference>
<dbReference type="InterPro" id="IPR002893">
    <property type="entry name" value="Znf_MYND"/>
</dbReference>
<proteinExistence type="predicted"/>
<name>F2U613_SALR5</name>
<evidence type="ECO:0000313" key="7">
    <source>
        <dbReference type="Proteomes" id="UP000007799"/>
    </source>
</evidence>
<evidence type="ECO:0000313" key="6">
    <source>
        <dbReference type="EMBL" id="EGD82954.1"/>
    </source>
</evidence>
<dbReference type="KEGG" id="sre:PTSG_03589"/>
<protein>
    <recommendedName>
        <fullName evidence="5">MYND-type domain-containing protein</fullName>
    </recommendedName>
</protein>
<dbReference type="GO" id="GO:0008270">
    <property type="term" value="F:zinc ion binding"/>
    <property type="evidence" value="ECO:0007669"/>
    <property type="project" value="UniProtKB-KW"/>
</dbReference>
<dbReference type="OrthoDB" id="432970at2759"/>
<dbReference type="AlphaFoldDB" id="F2U613"/>
<dbReference type="PROSITE" id="PS50865">
    <property type="entry name" value="ZF_MYND_2"/>
    <property type="match status" value="1"/>
</dbReference>
<dbReference type="Proteomes" id="UP000007799">
    <property type="component" value="Unassembled WGS sequence"/>
</dbReference>
<dbReference type="RefSeq" id="XP_004995318.1">
    <property type="nucleotide sequence ID" value="XM_004995261.1"/>
</dbReference>
<dbReference type="SUPFAM" id="SSF144232">
    <property type="entry name" value="HIT/MYND zinc finger-like"/>
    <property type="match status" value="1"/>
</dbReference>